<evidence type="ECO:0000256" key="5">
    <source>
        <dbReference type="ARBA" id="ARBA00022989"/>
    </source>
</evidence>
<feature type="transmembrane region" description="Helical" evidence="7">
    <location>
        <begin position="155"/>
        <end position="176"/>
    </location>
</feature>
<accession>A0AAD7EKX0</accession>
<feature type="transmembrane region" description="Helical" evidence="7">
    <location>
        <begin position="263"/>
        <end position="281"/>
    </location>
</feature>
<evidence type="ECO:0000256" key="1">
    <source>
        <dbReference type="ARBA" id="ARBA00004141"/>
    </source>
</evidence>
<comment type="similarity">
    <text evidence="2">Belongs to the peptidase S54 family.</text>
</comment>
<feature type="transmembrane region" description="Helical" evidence="7">
    <location>
        <begin position="231"/>
        <end position="251"/>
    </location>
</feature>
<evidence type="ECO:0000256" key="4">
    <source>
        <dbReference type="ARBA" id="ARBA00022801"/>
    </source>
</evidence>
<dbReference type="PANTHER" id="PTHR43731:SF14">
    <property type="entry name" value="PRESENILIN-ASSOCIATED RHOMBOID-LIKE PROTEIN, MITOCHONDRIAL"/>
    <property type="match status" value="1"/>
</dbReference>
<dbReference type="GO" id="GO:0004252">
    <property type="term" value="F:serine-type endopeptidase activity"/>
    <property type="evidence" value="ECO:0007669"/>
    <property type="project" value="InterPro"/>
</dbReference>
<proteinExistence type="inferred from homology"/>
<dbReference type="InterPro" id="IPR050925">
    <property type="entry name" value="Rhomboid_protease_S54"/>
</dbReference>
<evidence type="ECO:0000313" key="10">
    <source>
        <dbReference type="Proteomes" id="UP001218218"/>
    </source>
</evidence>
<dbReference type="InterPro" id="IPR035952">
    <property type="entry name" value="Rhomboid-like_sf"/>
</dbReference>
<feature type="transmembrane region" description="Helical" evidence="7">
    <location>
        <begin position="119"/>
        <end position="140"/>
    </location>
</feature>
<comment type="subcellular location">
    <subcellularLocation>
        <location evidence="1">Membrane</location>
        <topology evidence="1">Multi-pass membrane protein</topology>
    </subcellularLocation>
</comment>
<protein>
    <recommendedName>
        <fullName evidence="8">Peptidase S54 rhomboid domain-containing protein</fullName>
    </recommendedName>
</protein>
<dbReference type="SUPFAM" id="SSF144091">
    <property type="entry name" value="Rhomboid-like"/>
    <property type="match status" value="1"/>
</dbReference>
<dbReference type="InterPro" id="IPR022764">
    <property type="entry name" value="Peptidase_S54_rhomboid_dom"/>
</dbReference>
<keyword evidence="3 7" id="KW-0812">Transmembrane</keyword>
<feature type="domain" description="Peptidase S54 rhomboid" evidence="8">
    <location>
        <begin position="106"/>
        <end position="274"/>
    </location>
</feature>
<dbReference type="Proteomes" id="UP001218218">
    <property type="component" value="Unassembled WGS sequence"/>
</dbReference>
<evidence type="ECO:0000256" key="7">
    <source>
        <dbReference type="SAM" id="Phobius"/>
    </source>
</evidence>
<comment type="caution">
    <text evidence="9">The sequence shown here is derived from an EMBL/GenBank/DDBJ whole genome shotgun (WGS) entry which is preliminary data.</text>
</comment>
<dbReference type="PANTHER" id="PTHR43731">
    <property type="entry name" value="RHOMBOID PROTEASE"/>
    <property type="match status" value="1"/>
</dbReference>
<evidence type="ECO:0000256" key="6">
    <source>
        <dbReference type="ARBA" id="ARBA00023136"/>
    </source>
</evidence>
<sequence>MAHGRGVEGLNNKILVRARTMELVNKLERWGHAVAQFTASLPAIPRSTIREAYITAANKFLNASDTVRACWGICALNGAVFIAWQVPRLAGFMVGNFAHYPLSGRARTLLTSVFSHHSLLHLLFNSMALLSFGAAVGVFLDRSPSDLLESTTKYHFLAMFISAGLVSSLASHMVKVRVYDRVVANLSKLPGSGAPPFIRGSLGASGAIYACVTLTAMAYPDTQISLLFLPWGVPIRLGVGAMMTLDLVGIIRGWRMFDHIAHLGGALFGIWYYLYGPALWARSRAIASYLFGTKPKEAKIVEEWT</sequence>
<keyword evidence="5 7" id="KW-1133">Transmembrane helix</keyword>
<keyword evidence="6 7" id="KW-0472">Membrane</keyword>
<dbReference type="Pfam" id="PF01694">
    <property type="entry name" value="Rhomboid"/>
    <property type="match status" value="1"/>
</dbReference>
<evidence type="ECO:0000313" key="9">
    <source>
        <dbReference type="EMBL" id="KAJ7334106.1"/>
    </source>
</evidence>
<evidence type="ECO:0000256" key="3">
    <source>
        <dbReference type="ARBA" id="ARBA00022692"/>
    </source>
</evidence>
<keyword evidence="4" id="KW-0378">Hydrolase</keyword>
<dbReference type="GO" id="GO:0006465">
    <property type="term" value="P:signal peptide processing"/>
    <property type="evidence" value="ECO:0007669"/>
    <property type="project" value="TreeGrafter"/>
</dbReference>
<evidence type="ECO:0000256" key="2">
    <source>
        <dbReference type="ARBA" id="ARBA00009045"/>
    </source>
</evidence>
<organism evidence="9 10">
    <name type="scientific">Mycena albidolilacea</name>
    <dbReference type="NCBI Taxonomy" id="1033008"/>
    <lineage>
        <taxon>Eukaryota</taxon>
        <taxon>Fungi</taxon>
        <taxon>Dikarya</taxon>
        <taxon>Basidiomycota</taxon>
        <taxon>Agaricomycotina</taxon>
        <taxon>Agaricomycetes</taxon>
        <taxon>Agaricomycetidae</taxon>
        <taxon>Agaricales</taxon>
        <taxon>Marasmiineae</taxon>
        <taxon>Mycenaceae</taxon>
        <taxon>Mycena</taxon>
    </lineage>
</organism>
<name>A0AAD7EKX0_9AGAR</name>
<evidence type="ECO:0000259" key="8">
    <source>
        <dbReference type="Pfam" id="PF01694"/>
    </source>
</evidence>
<dbReference type="AlphaFoldDB" id="A0AAD7EKX0"/>
<keyword evidence="10" id="KW-1185">Reference proteome</keyword>
<gene>
    <name evidence="9" type="ORF">DFH08DRAFT_880161</name>
</gene>
<feature type="transmembrane region" description="Helical" evidence="7">
    <location>
        <begin position="197"/>
        <end position="219"/>
    </location>
</feature>
<reference evidence="9" key="1">
    <citation type="submission" date="2023-03" db="EMBL/GenBank/DDBJ databases">
        <title>Massive genome expansion in bonnet fungi (Mycena s.s.) driven by repeated elements and novel gene families across ecological guilds.</title>
        <authorList>
            <consortium name="Lawrence Berkeley National Laboratory"/>
            <person name="Harder C.B."/>
            <person name="Miyauchi S."/>
            <person name="Viragh M."/>
            <person name="Kuo A."/>
            <person name="Thoen E."/>
            <person name="Andreopoulos B."/>
            <person name="Lu D."/>
            <person name="Skrede I."/>
            <person name="Drula E."/>
            <person name="Henrissat B."/>
            <person name="Morin E."/>
            <person name="Kohler A."/>
            <person name="Barry K."/>
            <person name="LaButti K."/>
            <person name="Morin E."/>
            <person name="Salamov A."/>
            <person name="Lipzen A."/>
            <person name="Mereny Z."/>
            <person name="Hegedus B."/>
            <person name="Baldrian P."/>
            <person name="Stursova M."/>
            <person name="Weitz H."/>
            <person name="Taylor A."/>
            <person name="Grigoriev I.V."/>
            <person name="Nagy L.G."/>
            <person name="Martin F."/>
            <person name="Kauserud H."/>
        </authorList>
    </citation>
    <scope>NUCLEOTIDE SEQUENCE</scope>
    <source>
        <strain evidence="9">CBHHK002</strain>
    </source>
</reference>
<dbReference type="Gene3D" id="1.20.1540.10">
    <property type="entry name" value="Rhomboid-like"/>
    <property type="match status" value="1"/>
</dbReference>
<dbReference type="EMBL" id="JARIHO010000033">
    <property type="protein sequence ID" value="KAJ7334106.1"/>
    <property type="molecule type" value="Genomic_DNA"/>
</dbReference>
<dbReference type="GO" id="GO:0016020">
    <property type="term" value="C:membrane"/>
    <property type="evidence" value="ECO:0007669"/>
    <property type="project" value="UniProtKB-SubCell"/>
</dbReference>